<evidence type="ECO:0000256" key="2">
    <source>
        <dbReference type="ARBA" id="ARBA00022840"/>
    </source>
</evidence>
<dbReference type="STRING" id="589385.SAMN05421504_104426"/>
<dbReference type="SUPFAM" id="SSF46894">
    <property type="entry name" value="C-terminal effector domain of the bipartite response regulators"/>
    <property type="match status" value="1"/>
</dbReference>
<evidence type="ECO:0000259" key="3">
    <source>
        <dbReference type="SMART" id="SM00421"/>
    </source>
</evidence>
<dbReference type="GO" id="GO:0005737">
    <property type="term" value="C:cytoplasm"/>
    <property type="evidence" value="ECO:0007669"/>
    <property type="project" value="TreeGrafter"/>
</dbReference>
<dbReference type="GO" id="GO:0004016">
    <property type="term" value="F:adenylate cyclase activity"/>
    <property type="evidence" value="ECO:0007669"/>
    <property type="project" value="TreeGrafter"/>
</dbReference>
<dbReference type="AlphaFoldDB" id="A0A1H3GWE7"/>
<dbReference type="Proteomes" id="UP000199515">
    <property type="component" value="Unassembled WGS sequence"/>
</dbReference>
<evidence type="ECO:0000313" key="5">
    <source>
        <dbReference type="Proteomes" id="UP000199515"/>
    </source>
</evidence>
<dbReference type="GO" id="GO:0006355">
    <property type="term" value="P:regulation of DNA-templated transcription"/>
    <property type="evidence" value="ECO:0007669"/>
    <property type="project" value="InterPro"/>
</dbReference>
<protein>
    <submittedName>
        <fullName evidence="4">Regulatory protein, luxR family</fullName>
    </submittedName>
</protein>
<keyword evidence="1" id="KW-0547">Nucleotide-binding</keyword>
<organism evidence="4 5">
    <name type="scientific">Amycolatopsis xylanica</name>
    <dbReference type="NCBI Taxonomy" id="589385"/>
    <lineage>
        <taxon>Bacteria</taxon>
        <taxon>Bacillati</taxon>
        <taxon>Actinomycetota</taxon>
        <taxon>Actinomycetes</taxon>
        <taxon>Pseudonocardiales</taxon>
        <taxon>Pseudonocardiaceae</taxon>
        <taxon>Amycolatopsis</taxon>
    </lineage>
</organism>
<dbReference type="PANTHER" id="PTHR16305:SF28">
    <property type="entry name" value="GUANYLATE CYCLASE DOMAIN-CONTAINING PROTEIN"/>
    <property type="match status" value="1"/>
</dbReference>
<dbReference type="InterPro" id="IPR027417">
    <property type="entry name" value="P-loop_NTPase"/>
</dbReference>
<dbReference type="InterPro" id="IPR000792">
    <property type="entry name" value="Tscrpt_reg_LuxR_C"/>
</dbReference>
<keyword evidence="2" id="KW-0067">ATP-binding</keyword>
<dbReference type="Gene3D" id="3.40.50.300">
    <property type="entry name" value="P-loop containing nucleotide triphosphate hydrolases"/>
    <property type="match status" value="1"/>
</dbReference>
<dbReference type="Pfam" id="PF13191">
    <property type="entry name" value="AAA_16"/>
    <property type="match status" value="1"/>
</dbReference>
<dbReference type="GO" id="GO:0005524">
    <property type="term" value="F:ATP binding"/>
    <property type="evidence" value="ECO:0007669"/>
    <property type="project" value="UniProtKB-KW"/>
</dbReference>
<dbReference type="InterPro" id="IPR041664">
    <property type="entry name" value="AAA_16"/>
</dbReference>
<dbReference type="PANTHER" id="PTHR16305">
    <property type="entry name" value="TESTICULAR SOLUBLE ADENYLYL CYCLASE"/>
    <property type="match status" value="1"/>
</dbReference>
<feature type="domain" description="HTH luxR-type" evidence="3">
    <location>
        <begin position="783"/>
        <end position="840"/>
    </location>
</feature>
<dbReference type="EMBL" id="FNON01000004">
    <property type="protein sequence ID" value="SDY07646.1"/>
    <property type="molecule type" value="Genomic_DNA"/>
</dbReference>
<dbReference type="SUPFAM" id="SSF52540">
    <property type="entry name" value="P-loop containing nucleoside triphosphate hydrolases"/>
    <property type="match status" value="1"/>
</dbReference>
<dbReference type="Gene3D" id="1.10.10.10">
    <property type="entry name" value="Winged helix-like DNA-binding domain superfamily/Winged helix DNA-binding domain"/>
    <property type="match status" value="1"/>
</dbReference>
<dbReference type="InterPro" id="IPR016032">
    <property type="entry name" value="Sig_transdc_resp-reg_C-effctor"/>
</dbReference>
<dbReference type="InterPro" id="IPR011990">
    <property type="entry name" value="TPR-like_helical_dom_sf"/>
</dbReference>
<sequence>MELLGEAGAPCIWVTGPAGVGRTTLLERVRDRLRGDGRRVSAMRFTSAGDLVPADASPDRPWLAPVAGAADDPEVARRAALAAAAPIVRGGDQVLLLDDTQWIDRDSLAVLEALIRRLAGSAVRLVCATRTPVRDAAAGLAMVRRLRADGLVRPVRLRPLRADEITRLVVEAISAAPSGALRRRLQELSRGVPSALHQALELLRAEGSLRIVDRRAYLVPGTATTSPPRVVRELGPDVLAVAKAAAVLHPLGDAMPALISEVLDQDKAETLELLDILRAEGVLHHGVTWRFTIPVTASALIAELGPFERRQFAAAAVTALWTGTALTSDPDYLADQIAEAGKLIDPARALGELLRRALRNDKPERGGRWLRAAIELTEDRAQRAMVTLLHTSWCHQHGDHKQSLAGARLLLRDFPDQLSADATQEVQSMAVSACDPAALAEIAAGSPDWTPASSAIALSRLDRWADAGALLARTEPGCPTSAMLSGLYASLADLWAGRPERFDANLAARAAWPLREVRRHRTDQIRSHVTALLVIGEQHRAERLLADERFPEEDLRDGERSMLAAMRGEFPRAVDFARRSVAHRGDDAGSSAMHLSTVSVLVAQGRLTAARELLTAARATKPMLVHLLDIADARVDRALGDHTGAAERLHSAIAHGLAVGTDIAWSELADLALDRGDHDTAARCLAELDKLASTMPTGRVLLHRSLVRACLLRGGTECLRRAHDRAQPFETALVVERLVRHGAADPRLLTPTYETLGALDALLYRAWLRNLMREHGIAVPGRQETVAENEHLLALLAAEGLTNKQLATALKTSEKSVEGRLSRLFSRTGYRSRIELATAMLNGDHI</sequence>
<gene>
    <name evidence="4" type="ORF">SAMN05421504_104426</name>
</gene>
<dbReference type="InterPro" id="IPR036388">
    <property type="entry name" value="WH-like_DNA-bd_sf"/>
</dbReference>
<evidence type="ECO:0000313" key="4">
    <source>
        <dbReference type="EMBL" id="SDY07646.1"/>
    </source>
</evidence>
<reference evidence="4 5" key="1">
    <citation type="submission" date="2016-10" db="EMBL/GenBank/DDBJ databases">
        <authorList>
            <person name="de Groot N.N."/>
        </authorList>
    </citation>
    <scope>NUCLEOTIDE SEQUENCE [LARGE SCALE GENOMIC DNA]</scope>
    <source>
        <strain evidence="4 5">CPCC 202699</strain>
    </source>
</reference>
<dbReference type="GO" id="GO:0003677">
    <property type="term" value="F:DNA binding"/>
    <property type="evidence" value="ECO:0007669"/>
    <property type="project" value="InterPro"/>
</dbReference>
<evidence type="ECO:0000256" key="1">
    <source>
        <dbReference type="ARBA" id="ARBA00022741"/>
    </source>
</evidence>
<accession>A0A1H3GWE7</accession>
<dbReference type="SMART" id="SM00421">
    <property type="entry name" value="HTH_LUXR"/>
    <property type="match status" value="1"/>
</dbReference>
<dbReference type="Gene3D" id="1.25.40.10">
    <property type="entry name" value="Tetratricopeptide repeat domain"/>
    <property type="match status" value="1"/>
</dbReference>
<name>A0A1H3GWE7_9PSEU</name>
<keyword evidence="5" id="KW-1185">Reference proteome</keyword>
<proteinExistence type="predicted"/>